<sequence length="283" mass="30182">MAKQLLGKEVVAALNERIIAKAQKLNEKGIKPTLGIVRVGENESDLSYERGATKRCEKLGVEYKKYLLPADATQEQVLAVIDEVNNDESVHGVLLFRPLPKHLNQNEIEQALDPAKDVDCMTDGSMAGVFTGKDLGYPPCTPQACMEILDYYGIDCTGKKAVVVGRSLVVGKPAAMMLIKKNATVTVCHTRTVDMPSVVKEADIVIVAAGRAGVVDDSYVRPGQIIIDVGINVNEEGKLCGDVDYAKVEPIVDAITPVPGGVGSVTTSVLVGHVVEAAEKASK</sequence>
<evidence type="ECO:0000313" key="2">
    <source>
        <dbReference type="Proteomes" id="UP000307720"/>
    </source>
</evidence>
<reference evidence="1" key="1">
    <citation type="submission" date="2019-04" db="EMBL/GenBank/DDBJ databases">
        <title>Microbes associate with the intestines of laboratory mice.</title>
        <authorList>
            <person name="Navarre W."/>
            <person name="Wong E."/>
            <person name="Huang K."/>
            <person name="Tropini C."/>
            <person name="Ng K."/>
            <person name="Yu B."/>
        </authorList>
    </citation>
    <scope>NUCLEOTIDE SEQUENCE</scope>
    <source>
        <strain evidence="1">NM72_1-8</strain>
    </source>
</reference>
<gene>
    <name evidence="1" type="ORF">E5357_01925</name>
</gene>
<dbReference type="Proteomes" id="UP000307720">
    <property type="component" value="Unassembled WGS sequence"/>
</dbReference>
<dbReference type="EMBL" id="SRZB01000002">
    <property type="protein sequence ID" value="TGY00287.1"/>
    <property type="molecule type" value="Genomic_DNA"/>
</dbReference>
<proteinExistence type="predicted"/>
<accession>A0AC61R281</accession>
<organism evidence="1 2">
    <name type="scientific">Hominisplanchenecus murintestinalis</name>
    <dbReference type="NCBI Taxonomy" id="2941517"/>
    <lineage>
        <taxon>Bacteria</taxon>
        <taxon>Bacillati</taxon>
        <taxon>Bacillota</taxon>
        <taxon>Clostridia</taxon>
        <taxon>Lachnospirales</taxon>
        <taxon>Lachnospiraceae</taxon>
        <taxon>Hominisplanchenecus</taxon>
    </lineage>
</organism>
<comment type="caution">
    <text evidence="1">The sequence shown here is derived from an EMBL/GenBank/DDBJ whole genome shotgun (WGS) entry which is preliminary data.</text>
</comment>
<evidence type="ECO:0000313" key="1">
    <source>
        <dbReference type="EMBL" id="TGY00287.1"/>
    </source>
</evidence>
<keyword evidence="2" id="KW-1185">Reference proteome</keyword>
<name>A0AC61R281_9FIRM</name>
<protein>
    <submittedName>
        <fullName evidence="1">Bifunctional 5,10-methylenetetrahydrofolate dehydrogenase/5,10-methenyltetrahydrofolate cyclohydrolase</fullName>
    </submittedName>
</protein>